<keyword evidence="2" id="KW-1185">Reference proteome</keyword>
<dbReference type="InParanoid" id="A0A397QUQ0"/>
<organism evidence="1 2">
    <name type="scientific">Anaeroplasma bactoclasticum</name>
    <dbReference type="NCBI Taxonomy" id="2088"/>
    <lineage>
        <taxon>Bacteria</taxon>
        <taxon>Bacillati</taxon>
        <taxon>Mycoplasmatota</taxon>
        <taxon>Mollicutes</taxon>
        <taxon>Anaeroplasmatales</taxon>
        <taxon>Anaeroplasmataceae</taxon>
        <taxon>Anaeroplasma</taxon>
    </lineage>
</organism>
<dbReference type="EMBL" id="QXEV01000038">
    <property type="protein sequence ID" value="RIA64788.1"/>
    <property type="molecule type" value="Genomic_DNA"/>
</dbReference>
<dbReference type="RefSeq" id="WP_119016957.1">
    <property type="nucleotide sequence ID" value="NZ_QXEV01000038.1"/>
</dbReference>
<reference evidence="1 2" key="1">
    <citation type="submission" date="2018-08" db="EMBL/GenBank/DDBJ databases">
        <title>Genomic Encyclopedia of Archaeal and Bacterial Type Strains, Phase II (KMG-II): from individual species to whole genera.</title>
        <authorList>
            <person name="Goeker M."/>
        </authorList>
    </citation>
    <scope>NUCLEOTIDE SEQUENCE [LARGE SCALE GENOMIC DNA]</scope>
    <source>
        <strain evidence="1 2">ATCC 27112</strain>
    </source>
</reference>
<proteinExistence type="predicted"/>
<name>A0A397QUQ0_9MOLU</name>
<dbReference type="AlphaFoldDB" id="A0A397QUQ0"/>
<evidence type="ECO:0000313" key="1">
    <source>
        <dbReference type="EMBL" id="RIA64788.1"/>
    </source>
</evidence>
<accession>A0A397QUQ0</accession>
<sequence>MSKKTLFLILILPFALAISFFAVSEYLVTKVKADIQNISWEYKNNEVYALSEGEVLLDATPVLADGEEDVDATLTWDVKNLDDAEDAHASIRFDGENYYLVLESIGNVLVSVTNSSGNISKSFNVKIYEGGVVSINTKRLRSQNSIEGHDYYGEYDFNGTKEIPASFYLDVTVKPFDVMNYITIETSNNIEYNDLTGKVTILSSGESYIRYKSNEENYVETEEYDFTVIKDGYNVYSYNDLLNCTNKSDAGKIVCLQANLEAFNNTYSSDLSKMDETTELFGNYNPKTKKYSFNKEVYRFLSTYNTNFIDQYNEKNSDKISKELIAGIHIQKDFYGNGYIINEHNLTYPTKTLSTDEYLVALGEDDLFRGPLPYIIIGTNGLPIVKAYGQDNVGFYVDGDNITLRDVYFKNCNYSSTLENNDYTGTVVELNGDNIKVLNSHLTSGRVVLRSYSNKNTIIENTLMEKGREFIARIGSNEFVGIDSTKQIEFSFKGHDYSYSYDEFFIDQNKDNWNLNRISAALLKTSYVTVNEEDKNLSDSDRLVLARILNGILSDTSLVTENNTPIYKNEITFKDCIFYQSGLFSIGLDTIFNGPYMFDGSPVKSVLQNLESEGIVIPNKISGTNYPSILHLEGETEFYDYKTIDQVNLSCLIDTTYLNQTINDILGSEQEQKLTIDDFFPVKIILDRRCKEEGYYYTDSSTNYVSTPFALFGGGINHSLIDTENLSNKDKLIQNIKLDIYEEVLTKTTSDQGQTIVVKGANVLKKCVSMALGFEPFDLMTYKDGYLFNEAIPIQKLKARAK</sequence>
<dbReference type="Proteomes" id="UP000266506">
    <property type="component" value="Unassembled WGS sequence"/>
</dbReference>
<comment type="caution">
    <text evidence="1">The sequence shown here is derived from an EMBL/GenBank/DDBJ whole genome shotgun (WGS) entry which is preliminary data.</text>
</comment>
<evidence type="ECO:0000313" key="2">
    <source>
        <dbReference type="Proteomes" id="UP000266506"/>
    </source>
</evidence>
<protein>
    <submittedName>
        <fullName evidence="1">Uncharacterized protein</fullName>
    </submittedName>
</protein>
<gene>
    <name evidence="1" type="ORF">EI71_01897</name>
</gene>